<dbReference type="AlphaFoldDB" id="M7BB54"/>
<evidence type="ECO:0000256" key="1">
    <source>
        <dbReference type="SAM" id="MobiDB-lite"/>
    </source>
</evidence>
<gene>
    <name evidence="3" type="ORF">UY3_13520</name>
</gene>
<dbReference type="GO" id="GO:0016757">
    <property type="term" value="F:glycosyltransferase activity"/>
    <property type="evidence" value="ECO:0007669"/>
    <property type="project" value="UniProtKB-KW"/>
</dbReference>
<feature type="compositionally biased region" description="Polar residues" evidence="1">
    <location>
        <begin position="1"/>
        <end position="13"/>
    </location>
</feature>
<dbReference type="STRING" id="8469.M7BB54"/>
<dbReference type="Gene3D" id="1.10.10.60">
    <property type="entry name" value="Homeodomain-like"/>
    <property type="match status" value="1"/>
</dbReference>
<dbReference type="PANTHER" id="PTHR47595:SF1">
    <property type="entry name" value="MYB_SANT-LIKE DNA-BINDING DOMAIN-CONTAINING PROTEIN"/>
    <property type="match status" value="1"/>
</dbReference>
<dbReference type="Proteomes" id="UP000031443">
    <property type="component" value="Unassembled WGS sequence"/>
</dbReference>
<proteinExistence type="predicted"/>
<dbReference type="PANTHER" id="PTHR47595">
    <property type="entry name" value="HEAT SHOCK 70 KDA PROTEIN 14"/>
    <property type="match status" value="1"/>
</dbReference>
<reference evidence="4" key="1">
    <citation type="journal article" date="2013" name="Nat. Genet.">
        <title>The draft genomes of soft-shell turtle and green sea turtle yield insights into the development and evolution of the turtle-specific body plan.</title>
        <authorList>
            <person name="Wang Z."/>
            <person name="Pascual-Anaya J."/>
            <person name="Zadissa A."/>
            <person name="Li W."/>
            <person name="Niimura Y."/>
            <person name="Huang Z."/>
            <person name="Li C."/>
            <person name="White S."/>
            <person name="Xiong Z."/>
            <person name="Fang D."/>
            <person name="Wang B."/>
            <person name="Ming Y."/>
            <person name="Chen Y."/>
            <person name="Zheng Y."/>
            <person name="Kuraku S."/>
            <person name="Pignatelli M."/>
            <person name="Herrero J."/>
            <person name="Beal K."/>
            <person name="Nozawa M."/>
            <person name="Li Q."/>
            <person name="Wang J."/>
            <person name="Zhang H."/>
            <person name="Yu L."/>
            <person name="Shigenobu S."/>
            <person name="Wang J."/>
            <person name="Liu J."/>
            <person name="Flicek P."/>
            <person name="Searle S."/>
            <person name="Wang J."/>
            <person name="Kuratani S."/>
            <person name="Yin Y."/>
            <person name="Aken B."/>
            <person name="Zhang G."/>
            <person name="Irie N."/>
        </authorList>
    </citation>
    <scope>NUCLEOTIDE SEQUENCE [LARGE SCALE GENOMIC DNA]</scope>
</reference>
<keyword evidence="4" id="KW-1185">Reference proteome</keyword>
<accession>M7BB54</accession>
<dbReference type="EMBL" id="KB556791">
    <property type="protein sequence ID" value="EMP29368.1"/>
    <property type="molecule type" value="Genomic_DNA"/>
</dbReference>
<feature type="region of interest" description="Disordered" evidence="1">
    <location>
        <begin position="1"/>
        <end position="22"/>
    </location>
</feature>
<evidence type="ECO:0000313" key="3">
    <source>
        <dbReference type="EMBL" id="EMP29368.1"/>
    </source>
</evidence>
<evidence type="ECO:0000259" key="2">
    <source>
        <dbReference type="Pfam" id="PF13837"/>
    </source>
</evidence>
<feature type="domain" description="Myb/SANT-like DNA-binding" evidence="2">
    <location>
        <begin position="21"/>
        <end position="108"/>
    </location>
</feature>
<organism evidence="3 4">
    <name type="scientific">Chelonia mydas</name>
    <name type="common">Green sea-turtle</name>
    <name type="synonym">Chelonia agassizi</name>
    <dbReference type="NCBI Taxonomy" id="8469"/>
    <lineage>
        <taxon>Eukaryota</taxon>
        <taxon>Metazoa</taxon>
        <taxon>Chordata</taxon>
        <taxon>Craniata</taxon>
        <taxon>Vertebrata</taxon>
        <taxon>Euteleostomi</taxon>
        <taxon>Archelosauria</taxon>
        <taxon>Testudinata</taxon>
        <taxon>Testudines</taxon>
        <taxon>Cryptodira</taxon>
        <taxon>Durocryptodira</taxon>
        <taxon>Americhelydia</taxon>
        <taxon>Chelonioidea</taxon>
        <taxon>Cheloniidae</taxon>
        <taxon>Chelonia</taxon>
    </lineage>
</organism>
<dbReference type="Pfam" id="PF13837">
    <property type="entry name" value="Myb_DNA-bind_4"/>
    <property type="match status" value="1"/>
</dbReference>
<keyword evidence="3" id="KW-0328">Glycosyltransferase</keyword>
<dbReference type="FunFam" id="1.10.10.60:FF:000032">
    <property type="entry name" value="Zinc finger and SCAN domain-containing 20"/>
    <property type="match status" value="1"/>
</dbReference>
<keyword evidence="3" id="KW-0808">Transferase</keyword>
<evidence type="ECO:0000313" key="4">
    <source>
        <dbReference type="Proteomes" id="UP000031443"/>
    </source>
</evidence>
<name>M7BB54_CHEMY</name>
<sequence length="268" mass="30326">MQSSSAEVTMMESQNRKRAPAWTEREVRDLIAVWREESVLSERRSSFRNAKTFVKISKGMKDRGHNRDPKQCRVKLKELRQAYQKTREANGRSGSEPQTCRFNDELRAILGVQPPLPQRCCLTPSMEMEAKRKQTGYLHPDEFFQSPEVMADYSVYQLAPFWGADRWNALVLLAGSYVTLVFYTRTFTNTLEGLLFALLMVLVSPKAVGYGTAPKSDISQSIVYVPTKRIKSTKCVLNTVASIDLWSGALWVAIPQFPQSPLPIGILG</sequence>
<protein>
    <submittedName>
        <fullName evidence="3">GPI mannosyltransferase 4</fullName>
    </submittedName>
</protein>
<dbReference type="InterPro" id="IPR044822">
    <property type="entry name" value="Myb_DNA-bind_4"/>
</dbReference>